<evidence type="ECO:0000313" key="12">
    <source>
        <dbReference type="Proteomes" id="UP001392437"/>
    </source>
</evidence>
<evidence type="ECO:0000256" key="9">
    <source>
        <dbReference type="SAM" id="Phobius"/>
    </source>
</evidence>
<evidence type="ECO:0000256" key="7">
    <source>
        <dbReference type="ARBA" id="ARBA00023288"/>
    </source>
</evidence>
<feature type="region of interest" description="Disordered" evidence="8">
    <location>
        <begin position="264"/>
        <end position="289"/>
    </location>
</feature>
<dbReference type="PANTHER" id="PTHR34992:SF5">
    <property type="entry name" value="ANCHORED PROTEIN, PUTATIVE (AFU_ORTHOLOGUE AFUA_6G02800)-RELATED"/>
    <property type="match status" value="1"/>
</dbReference>
<keyword evidence="9" id="KW-1133">Transmembrane helix</keyword>
<feature type="compositionally biased region" description="Low complexity" evidence="8">
    <location>
        <begin position="216"/>
        <end position="232"/>
    </location>
</feature>
<feature type="domain" description="Copper acquisition factor BIM1-like" evidence="10">
    <location>
        <begin position="15"/>
        <end position="151"/>
    </location>
</feature>
<evidence type="ECO:0000256" key="5">
    <source>
        <dbReference type="ARBA" id="ARBA00023136"/>
    </source>
</evidence>
<feature type="compositionally biased region" description="Basic and acidic residues" evidence="8">
    <location>
        <begin position="279"/>
        <end position="289"/>
    </location>
</feature>
<dbReference type="Proteomes" id="UP001392437">
    <property type="component" value="Unassembled WGS sequence"/>
</dbReference>
<evidence type="ECO:0000256" key="3">
    <source>
        <dbReference type="ARBA" id="ARBA00022622"/>
    </source>
</evidence>
<keyword evidence="2" id="KW-1003">Cell membrane</keyword>
<evidence type="ECO:0000259" key="10">
    <source>
        <dbReference type="Pfam" id="PF20238"/>
    </source>
</evidence>
<keyword evidence="6" id="KW-0325">Glycoprotein</keyword>
<dbReference type="GO" id="GO:0005886">
    <property type="term" value="C:plasma membrane"/>
    <property type="evidence" value="ECO:0007669"/>
    <property type="project" value="UniProtKB-SubCell"/>
</dbReference>
<comment type="subcellular location">
    <subcellularLocation>
        <location evidence="1">Cell membrane</location>
        <topology evidence="1">Lipid-anchor</topology>
        <topology evidence="1">GPI-anchor</topology>
    </subcellularLocation>
</comment>
<evidence type="ECO:0000313" key="11">
    <source>
        <dbReference type="EMBL" id="KAK8123671.1"/>
    </source>
</evidence>
<reference evidence="11 12" key="1">
    <citation type="submission" date="2023-01" db="EMBL/GenBank/DDBJ databases">
        <title>Analysis of 21 Apiospora genomes using comparative genomics revels a genus with tremendous synthesis potential of carbohydrate active enzymes and secondary metabolites.</title>
        <authorList>
            <person name="Sorensen T."/>
        </authorList>
    </citation>
    <scope>NUCLEOTIDE SEQUENCE [LARGE SCALE GENOMIC DNA]</scope>
    <source>
        <strain evidence="11 12">CBS 117206</strain>
    </source>
</reference>
<keyword evidence="4" id="KW-0732">Signal</keyword>
<comment type="caution">
    <text evidence="11">The sequence shown here is derived from an EMBL/GenBank/DDBJ whole genome shotgun (WGS) entry which is preliminary data.</text>
</comment>
<evidence type="ECO:0000256" key="4">
    <source>
        <dbReference type="ARBA" id="ARBA00022729"/>
    </source>
</evidence>
<evidence type="ECO:0000256" key="8">
    <source>
        <dbReference type="SAM" id="MobiDB-lite"/>
    </source>
</evidence>
<feature type="region of interest" description="Disordered" evidence="8">
    <location>
        <begin position="197"/>
        <end position="232"/>
    </location>
</feature>
<dbReference type="Pfam" id="PF20238">
    <property type="entry name" value="BIM1-like_dom"/>
    <property type="match status" value="1"/>
</dbReference>
<keyword evidence="3" id="KW-0336">GPI-anchor</keyword>
<dbReference type="GO" id="GO:0098552">
    <property type="term" value="C:side of membrane"/>
    <property type="evidence" value="ECO:0007669"/>
    <property type="project" value="UniProtKB-KW"/>
</dbReference>
<evidence type="ECO:0000256" key="6">
    <source>
        <dbReference type="ARBA" id="ARBA00023180"/>
    </source>
</evidence>
<proteinExistence type="predicted"/>
<protein>
    <submittedName>
        <fullName evidence="11">GPI anchored protein</fullName>
    </submittedName>
</protein>
<dbReference type="EMBL" id="JAQQWP010000003">
    <property type="protein sequence ID" value="KAK8123671.1"/>
    <property type="molecule type" value="Genomic_DNA"/>
</dbReference>
<dbReference type="CDD" id="cd21176">
    <property type="entry name" value="LPMO_auxiliary-like"/>
    <property type="match status" value="1"/>
</dbReference>
<organism evidence="11 12">
    <name type="scientific">Apiospora kogelbergensis</name>
    <dbReference type="NCBI Taxonomy" id="1337665"/>
    <lineage>
        <taxon>Eukaryota</taxon>
        <taxon>Fungi</taxon>
        <taxon>Dikarya</taxon>
        <taxon>Ascomycota</taxon>
        <taxon>Pezizomycotina</taxon>
        <taxon>Sordariomycetes</taxon>
        <taxon>Xylariomycetidae</taxon>
        <taxon>Amphisphaeriales</taxon>
        <taxon>Apiosporaceae</taxon>
        <taxon>Apiospora</taxon>
    </lineage>
</organism>
<evidence type="ECO:0000256" key="1">
    <source>
        <dbReference type="ARBA" id="ARBA00004609"/>
    </source>
</evidence>
<keyword evidence="12" id="KW-1185">Reference proteome</keyword>
<keyword evidence="9" id="KW-0812">Transmembrane</keyword>
<dbReference type="InterPro" id="IPR046530">
    <property type="entry name" value="BIM1-like_dom"/>
</dbReference>
<dbReference type="PANTHER" id="PTHR34992">
    <property type="entry name" value="HYPHAL ANASTAMOSIS-7 PROTEIN"/>
    <property type="match status" value="1"/>
</dbReference>
<feature type="transmembrane region" description="Helical" evidence="9">
    <location>
        <begin position="236"/>
        <end position="258"/>
    </location>
</feature>
<keyword evidence="7" id="KW-0449">Lipoprotein</keyword>
<keyword evidence="5 9" id="KW-0472">Membrane</keyword>
<dbReference type="InterPro" id="IPR046936">
    <property type="entry name" value="BIM1-like"/>
</dbReference>
<evidence type="ECO:0000256" key="2">
    <source>
        <dbReference type="ARBA" id="ARBA00022475"/>
    </source>
</evidence>
<accession>A0AAW0R469</accession>
<gene>
    <name evidence="11" type="ORF">PG999_003589</name>
</gene>
<sequence length="289" mass="30173">MVQKVHGQGAEGTEMGPVAFLWPNDRPWSAAADNISPCGSASGVTNRTTFPLSQGEVALSIADEAYQVAFKIAYDNGKTTEPRAQGDFTQQVVSNVANIEPGHQCYKIAPIPETVKAGTNATIQLEYWASGAKEQGGAKQSFFACADVVRLPSKPTHQYAAMGYMLTTDTTCEQTFVEAKDFTLSVPCFNVTTSDFRLPGPSGTAQPKTPSGEDGAGSSPGTSSSSGSGLTSGEKAGIAVGTVLGSFGVVGILAFMLLRKKRAQPVDVESPASAAPHKRVNDAMSERSA</sequence>
<name>A0AAW0R469_9PEZI</name>
<dbReference type="AlphaFoldDB" id="A0AAW0R469"/>